<dbReference type="EMBL" id="JALEMU010000067">
    <property type="protein sequence ID" value="MCI5755476.1"/>
    <property type="molecule type" value="Genomic_DNA"/>
</dbReference>
<dbReference type="Proteomes" id="UP001139365">
    <property type="component" value="Unassembled WGS sequence"/>
</dbReference>
<keyword evidence="2" id="KW-1003">Cell membrane</keyword>
<comment type="caution">
    <text evidence="10">The sequence shown here is derived from an EMBL/GenBank/DDBJ whole genome shotgun (WGS) entry which is preliminary data.</text>
</comment>
<evidence type="ECO:0000256" key="6">
    <source>
        <dbReference type="ARBA" id="ARBA00023136"/>
    </source>
</evidence>
<evidence type="ECO:0000256" key="1">
    <source>
        <dbReference type="ARBA" id="ARBA00004370"/>
    </source>
</evidence>
<dbReference type="InterPro" id="IPR034746">
    <property type="entry name" value="POTRA"/>
</dbReference>
<dbReference type="PANTHER" id="PTHR35851">
    <property type="entry name" value="CELL DIVISION PROTEIN FTSQ"/>
    <property type="match status" value="1"/>
</dbReference>
<dbReference type="InterPro" id="IPR013685">
    <property type="entry name" value="POTRA_FtsQ_type"/>
</dbReference>
<gene>
    <name evidence="10" type="ORF">MR241_04190</name>
</gene>
<evidence type="ECO:0000256" key="7">
    <source>
        <dbReference type="ARBA" id="ARBA00023306"/>
    </source>
</evidence>
<evidence type="ECO:0000256" key="4">
    <source>
        <dbReference type="ARBA" id="ARBA00022692"/>
    </source>
</evidence>
<dbReference type="PANTHER" id="PTHR35851:SF1">
    <property type="entry name" value="CELL DIVISION PROTEIN FTSQ"/>
    <property type="match status" value="1"/>
</dbReference>
<evidence type="ECO:0000256" key="8">
    <source>
        <dbReference type="SAM" id="Phobius"/>
    </source>
</evidence>
<keyword evidence="4 8" id="KW-0812">Transmembrane</keyword>
<evidence type="ECO:0000256" key="5">
    <source>
        <dbReference type="ARBA" id="ARBA00022989"/>
    </source>
</evidence>
<comment type="subcellular location">
    <subcellularLocation>
        <location evidence="1">Membrane</location>
    </subcellularLocation>
</comment>
<evidence type="ECO:0000313" key="11">
    <source>
        <dbReference type="Proteomes" id="UP001139365"/>
    </source>
</evidence>
<dbReference type="PROSITE" id="PS51779">
    <property type="entry name" value="POTRA"/>
    <property type="match status" value="1"/>
</dbReference>
<accession>A0AAE3JZQ5</accession>
<dbReference type="GO" id="GO:0090529">
    <property type="term" value="P:cell septum assembly"/>
    <property type="evidence" value="ECO:0007669"/>
    <property type="project" value="InterPro"/>
</dbReference>
<proteinExistence type="predicted"/>
<dbReference type="AlphaFoldDB" id="A0AAE3JZQ5"/>
<keyword evidence="5 8" id="KW-1133">Transmembrane helix</keyword>
<dbReference type="Gene3D" id="3.10.20.310">
    <property type="entry name" value="membrane protein fhac"/>
    <property type="match status" value="1"/>
</dbReference>
<dbReference type="InterPro" id="IPR026579">
    <property type="entry name" value="FtsQ"/>
</dbReference>
<keyword evidence="7" id="KW-0131">Cell cycle</keyword>
<organism evidence="10 11">
    <name type="scientific">Candidatus Colimorpha enterica</name>
    <dbReference type="NCBI Taxonomy" id="3083063"/>
    <lineage>
        <taxon>Bacteria</taxon>
        <taxon>Pseudomonadati</taxon>
        <taxon>Bacteroidota</taxon>
        <taxon>Bacteroidia</taxon>
        <taxon>Bacteroidales</taxon>
        <taxon>Candidatus Colimorpha</taxon>
    </lineage>
</organism>
<protein>
    <submittedName>
        <fullName evidence="10">FtsQ-type POTRA domain-containing protein</fullName>
    </submittedName>
</protein>
<feature type="domain" description="POTRA" evidence="9">
    <location>
        <begin position="63"/>
        <end position="132"/>
    </location>
</feature>
<keyword evidence="3" id="KW-0132">Cell division</keyword>
<evidence type="ECO:0000259" key="9">
    <source>
        <dbReference type="PROSITE" id="PS51779"/>
    </source>
</evidence>
<reference evidence="10 11" key="1">
    <citation type="submission" date="2022-03" db="EMBL/GenBank/DDBJ databases">
        <title>Metagenome-assembled genomes from swine fecal metagenomes.</title>
        <authorList>
            <person name="Holman D.B."/>
            <person name="Kommadath A."/>
        </authorList>
    </citation>
    <scope>NUCLEOTIDE SEQUENCE [LARGE SCALE GENOMIC DNA]</scope>
    <source>
        <strain evidence="10">SUG147</strain>
    </source>
</reference>
<keyword evidence="6 8" id="KW-0472">Membrane</keyword>
<evidence type="ECO:0000256" key="3">
    <source>
        <dbReference type="ARBA" id="ARBA00022618"/>
    </source>
</evidence>
<dbReference type="GO" id="GO:0016020">
    <property type="term" value="C:membrane"/>
    <property type="evidence" value="ECO:0007669"/>
    <property type="project" value="UniProtKB-SubCell"/>
</dbReference>
<dbReference type="Pfam" id="PF08478">
    <property type="entry name" value="POTRA_1"/>
    <property type="match status" value="1"/>
</dbReference>
<evidence type="ECO:0000256" key="2">
    <source>
        <dbReference type="ARBA" id="ARBA00022475"/>
    </source>
</evidence>
<evidence type="ECO:0000313" key="10">
    <source>
        <dbReference type="EMBL" id="MCI5755476.1"/>
    </source>
</evidence>
<sequence>MNSADINAEPNGGLNNAELVNKDSFERLRSKNRHKEFRRKIFYLFVSLLLCAVVGTVCVVFFFGLKHVEVRGNGKYTSDEIIASCGFEGSENLFGIDLASLRTKLQSSYPYIRNVSFRRVLPSTLIITVEEDSPAWFTDIYGEWFILSPSLRVISRFDMREEIDVQELGVTYIKLPPVRSAVAGSNVSFVRTADYGYFVSFLSEIKGYSFFSESIDSIDASDRYRLTVYSSGGKYKINLGTSDNLEAKVRFVTKVIETAFDSTTIASVDVEYLTSVIVLKQTDLFVFPER</sequence>
<feature type="transmembrane region" description="Helical" evidence="8">
    <location>
        <begin position="41"/>
        <end position="65"/>
    </location>
</feature>
<name>A0AAE3JZQ5_9BACT</name>